<sequence>MSGSLDDSRPIFLQIKERLADQIVNEQLKEHDQVPSTNKLVQFYRVNHLTVAKGVNQLVEEGILYKKRGVGMFVEKGARTKLIQQRKQAFQDAFIEPMIKEADMLGLSEQELVELIRQRRGGVDK</sequence>
<keyword evidence="1" id="KW-0805">Transcription regulation</keyword>
<dbReference type="Gene3D" id="1.10.10.10">
    <property type="entry name" value="Winged helix-like DNA-binding domain superfamily/Winged helix DNA-binding domain"/>
    <property type="match status" value="1"/>
</dbReference>
<evidence type="ECO:0000256" key="2">
    <source>
        <dbReference type="ARBA" id="ARBA00023125"/>
    </source>
</evidence>
<protein>
    <submittedName>
        <fullName evidence="5">GntR family transcriptional regulator</fullName>
    </submittedName>
</protein>
<reference evidence="5 6" key="1">
    <citation type="submission" date="2020-03" db="EMBL/GenBank/DDBJ databases">
        <title>Assessment of the enzymatic potential of alkaline-tolerant lipase obtained from Bacillus luteus H11 (technogenic soil) for the bioremediation of saline soils contaminated with petroleum substances.</title>
        <authorList>
            <person name="Kalwasinska A."/>
        </authorList>
    </citation>
    <scope>NUCLEOTIDE SEQUENCE [LARGE SCALE GENOMIC DNA]</scope>
    <source>
        <strain evidence="5 6">H11</strain>
    </source>
</reference>
<keyword evidence="2" id="KW-0238">DNA-binding</keyword>
<dbReference type="EMBL" id="JAATHJ010000009">
    <property type="protein sequence ID" value="NJP37545.1"/>
    <property type="molecule type" value="Genomic_DNA"/>
</dbReference>
<dbReference type="SMART" id="SM00345">
    <property type="entry name" value="HTH_GNTR"/>
    <property type="match status" value="1"/>
</dbReference>
<gene>
    <name evidence="5" type="ORF">HCN83_08085</name>
</gene>
<dbReference type="GO" id="GO:0003677">
    <property type="term" value="F:DNA binding"/>
    <property type="evidence" value="ECO:0007669"/>
    <property type="project" value="UniProtKB-KW"/>
</dbReference>
<dbReference type="InterPro" id="IPR000524">
    <property type="entry name" value="Tscrpt_reg_HTH_GntR"/>
</dbReference>
<evidence type="ECO:0000313" key="6">
    <source>
        <dbReference type="Proteomes" id="UP000752012"/>
    </source>
</evidence>
<evidence type="ECO:0000256" key="3">
    <source>
        <dbReference type="ARBA" id="ARBA00023163"/>
    </source>
</evidence>
<dbReference type="PROSITE" id="PS50949">
    <property type="entry name" value="HTH_GNTR"/>
    <property type="match status" value="1"/>
</dbReference>
<organism evidence="5 6">
    <name type="scientific">Alkalicoccus luteus</name>
    <dbReference type="NCBI Taxonomy" id="1237094"/>
    <lineage>
        <taxon>Bacteria</taxon>
        <taxon>Bacillati</taxon>
        <taxon>Bacillota</taxon>
        <taxon>Bacilli</taxon>
        <taxon>Bacillales</taxon>
        <taxon>Bacillaceae</taxon>
        <taxon>Alkalicoccus</taxon>
    </lineage>
</organism>
<dbReference type="PANTHER" id="PTHR38445:SF10">
    <property type="entry name" value="GNTR-FAMILY TRANSCRIPTIONAL REGULATOR"/>
    <property type="match status" value="1"/>
</dbReference>
<dbReference type="SUPFAM" id="SSF46785">
    <property type="entry name" value="Winged helix' DNA-binding domain"/>
    <property type="match status" value="1"/>
</dbReference>
<accession>A0A969PQ72</accession>
<name>A0A969PQ72_9BACI</name>
<evidence type="ECO:0000313" key="5">
    <source>
        <dbReference type="EMBL" id="NJP37545.1"/>
    </source>
</evidence>
<evidence type="ECO:0000256" key="1">
    <source>
        <dbReference type="ARBA" id="ARBA00023015"/>
    </source>
</evidence>
<dbReference type="Proteomes" id="UP000752012">
    <property type="component" value="Unassembled WGS sequence"/>
</dbReference>
<feature type="domain" description="HTH gntR-type" evidence="4">
    <location>
        <begin position="9"/>
        <end position="77"/>
    </location>
</feature>
<keyword evidence="3" id="KW-0804">Transcription</keyword>
<evidence type="ECO:0000259" key="4">
    <source>
        <dbReference type="PROSITE" id="PS50949"/>
    </source>
</evidence>
<dbReference type="GO" id="GO:0003700">
    <property type="term" value="F:DNA-binding transcription factor activity"/>
    <property type="evidence" value="ECO:0007669"/>
    <property type="project" value="InterPro"/>
</dbReference>
<keyword evidence="6" id="KW-1185">Reference proteome</keyword>
<proteinExistence type="predicted"/>
<dbReference type="PANTHER" id="PTHR38445">
    <property type="entry name" value="HTH-TYPE TRANSCRIPTIONAL REPRESSOR YTRA"/>
    <property type="match status" value="1"/>
</dbReference>
<comment type="caution">
    <text evidence="5">The sequence shown here is derived from an EMBL/GenBank/DDBJ whole genome shotgun (WGS) entry which is preliminary data.</text>
</comment>
<dbReference type="Pfam" id="PF00392">
    <property type="entry name" value="GntR"/>
    <property type="match status" value="1"/>
</dbReference>
<dbReference type="RefSeq" id="WP_168006186.1">
    <property type="nucleotide sequence ID" value="NZ_JAATHJ010000009.1"/>
</dbReference>
<dbReference type="AlphaFoldDB" id="A0A969PQ72"/>
<dbReference type="InterPro" id="IPR036388">
    <property type="entry name" value="WH-like_DNA-bd_sf"/>
</dbReference>
<dbReference type="CDD" id="cd07377">
    <property type="entry name" value="WHTH_GntR"/>
    <property type="match status" value="1"/>
</dbReference>
<dbReference type="InterPro" id="IPR036390">
    <property type="entry name" value="WH_DNA-bd_sf"/>
</dbReference>